<sequence>MFELVWEIFEDEDGRRTACYSVINAALGIRVQALCTDRPTAERLTDLLNSGQVARCHVRDVIEDFIQKLYMI</sequence>
<evidence type="ECO:0000313" key="1">
    <source>
        <dbReference type="EMBL" id="MBC5582119.1"/>
    </source>
</evidence>
<proteinExistence type="predicted"/>
<dbReference type="Proteomes" id="UP000659630">
    <property type="component" value="Unassembled WGS sequence"/>
</dbReference>
<keyword evidence="2" id="KW-1185">Reference proteome</keyword>
<protein>
    <submittedName>
        <fullName evidence="1">Uncharacterized protein</fullName>
    </submittedName>
</protein>
<dbReference type="RefSeq" id="WP_186888467.1">
    <property type="nucleotide sequence ID" value="NZ_JACONZ010000004.1"/>
</dbReference>
<dbReference type="EMBL" id="JACONZ010000004">
    <property type="protein sequence ID" value="MBC5582119.1"/>
    <property type="molecule type" value="Genomic_DNA"/>
</dbReference>
<reference evidence="1" key="1">
    <citation type="submission" date="2020-08" db="EMBL/GenBank/DDBJ databases">
        <title>Genome public.</title>
        <authorList>
            <person name="Liu C."/>
            <person name="Sun Q."/>
        </authorList>
    </citation>
    <scope>NUCLEOTIDE SEQUENCE</scope>
    <source>
        <strain evidence="1">BX8</strain>
    </source>
</reference>
<comment type="caution">
    <text evidence="1">The sequence shown here is derived from an EMBL/GenBank/DDBJ whole genome shotgun (WGS) entry which is preliminary data.</text>
</comment>
<organism evidence="1 2">
    <name type="scientific">Anaerofilum hominis</name>
    <dbReference type="NCBI Taxonomy" id="2763016"/>
    <lineage>
        <taxon>Bacteria</taxon>
        <taxon>Bacillati</taxon>
        <taxon>Bacillota</taxon>
        <taxon>Clostridia</taxon>
        <taxon>Eubacteriales</taxon>
        <taxon>Oscillospiraceae</taxon>
        <taxon>Anaerofilum</taxon>
    </lineage>
</organism>
<gene>
    <name evidence="1" type="ORF">H8S23_11435</name>
</gene>
<dbReference type="AlphaFoldDB" id="A0A923IAI9"/>
<accession>A0A923IAI9</accession>
<evidence type="ECO:0000313" key="2">
    <source>
        <dbReference type="Proteomes" id="UP000659630"/>
    </source>
</evidence>
<name>A0A923IAI9_9FIRM</name>